<keyword evidence="3" id="KW-1185">Reference proteome</keyword>
<accession>A0ABV5Q4J2</accession>
<proteinExistence type="predicted"/>
<evidence type="ECO:0000313" key="3">
    <source>
        <dbReference type="Proteomes" id="UP001589646"/>
    </source>
</evidence>
<gene>
    <name evidence="2" type="ORF">ACFFRN_27760</name>
</gene>
<reference evidence="2 3" key="1">
    <citation type="submission" date="2024-09" db="EMBL/GenBank/DDBJ databases">
        <authorList>
            <person name="Sun Q."/>
            <person name="Mori K."/>
        </authorList>
    </citation>
    <scope>NUCLEOTIDE SEQUENCE [LARGE SCALE GENOMIC DNA]</scope>
    <source>
        <strain evidence="2 3">JCM 3323</strain>
    </source>
</reference>
<dbReference type="PANTHER" id="PTHR43162">
    <property type="match status" value="1"/>
</dbReference>
<dbReference type="InterPro" id="IPR016040">
    <property type="entry name" value="NAD(P)-bd_dom"/>
</dbReference>
<dbReference type="EMBL" id="JBHMCE010000008">
    <property type="protein sequence ID" value="MFB9530410.1"/>
    <property type="molecule type" value="Genomic_DNA"/>
</dbReference>
<comment type="caution">
    <text evidence="2">The sequence shown here is derived from an EMBL/GenBank/DDBJ whole genome shotgun (WGS) entry which is preliminary data.</text>
</comment>
<organism evidence="2 3">
    <name type="scientific">Nonomuraea roseola</name>
    <dbReference type="NCBI Taxonomy" id="46179"/>
    <lineage>
        <taxon>Bacteria</taxon>
        <taxon>Bacillati</taxon>
        <taxon>Actinomycetota</taxon>
        <taxon>Actinomycetes</taxon>
        <taxon>Streptosporangiales</taxon>
        <taxon>Streptosporangiaceae</taxon>
        <taxon>Nonomuraea</taxon>
    </lineage>
</organism>
<dbReference type="Pfam" id="PF13460">
    <property type="entry name" value="NAD_binding_10"/>
    <property type="match status" value="1"/>
</dbReference>
<dbReference type="Gene3D" id="3.40.50.720">
    <property type="entry name" value="NAD(P)-binding Rossmann-like Domain"/>
    <property type="match status" value="1"/>
</dbReference>
<dbReference type="Proteomes" id="UP001589646">
    <property type="component" value="Unassembled WGS sequence"/>
</dbReference>
<evidence type="ECO:0000259" key="1">
    <source>
        <dbReference type="Pfam" id="PF13460"/>
    </source>
</evidence>
<dbReference type="InterPro" id="IPR051604">
    <property type="entry name" value="Ergot_Alk_Oxidoreductase"/>
</dbReference>
<dbReference type="SUPFAM" id="SSF51735">
    <property type="entry name" value="NAD(P)-binding Rossmann-fold domains"/>
    <property type="match status" value="1"/>
</dbReference>
<dbReference type="InterPro" id="IPR036291">
    <property type="entry name" value="NAD(P)-bd_dom_sf"/>
</dbReference>
<evidence type="ECO:0000313" key="2">
    <source>
        <dbReference type="EMBL" id="MFB9530410.1"/>
    </source>
</evidence>
<feature type="domain" description="NAD(P)-binding" evidence="1">
    <location>
        <begin position="6"/>
        <end position="180"/>
    </location>
</feature>
<name>A0ABV5Q4J2_9ACTN</name>
<dbReference type="PANTHER" id="PTHR43162:SF1">
    <property type="entry name" value="PRESTALK A DIFFERENTIATION PROTEIN A"/>
    <property type="match status" value="1"/>
</dbReference>
<dbReference type="RefSeq" id="WP_346124667.1">
    <property type="nucleotide sequence ID" value="NZ_BAAAXC010000015.1"/>
</dbReference>
<sequence>MYLVTGATAHFGRQAVEALHAAGHPVRALTRTPERAALPQGVELAQADLTKPETLPAALDGVSAVLLVLQYGMDPAPLLAAAREAGVSRIVFLSSGAVVDGADPQPDVIAQYHGDVERAVRESGLEWTTLRLLFPAINSLTFAMQLAGGDVIRAPYTKAAFSAVHELDVADVAVTTLTQPVHAGRTYRLTGPESLTQADQVAILGQALGRPLTVEDLDPAPVLEQMSAFMDPAFLGALFDLMAACVGKPAEVNDTVERITGHPARTYAQWAADHATDF</sequence>
<dbReference type="Gene3D" id="3.90.25.10">
    <property type="entry name" value="UDP-galactose 4-epimerase, domain 1"/>
    <property type="match status" value="1"/>
</dbReference>
<protein>
    <submittedName>
        <fullName evidence="2">NAD(P)H-binding protein</fullName>
    </submittedName>
</protein>